<dbReference type="KEGG" id="kla:KLLA0_A04840g"/>
<accession>Q6CXX7</accession>
<dbReference type="SUPFAM" id="SSF47144">
    <property type="entry name" value="HSC20 (HSCB), C-terminal oligomerisation domain"/>
    <property type="match status" value="1"/>
</dbReference>
<dbReference type="GO" id="GO:0005739">
    <property type="term" value="C:mitochondrion"/>
    <property type="evidence" value="ECO:0007669"/>
    <property type="project" value="TreeGrafter"/>
</dbReference>
<dbReference type="Pfam" id="PF00226">
    <property type="entry name" value="DnaJ"/>
    <property type="match status" value="1"/>
</dbReference>
<dbReference type="HOGENOM" id="CLU_068529_1_1_1"/>
<dbReference type="Pfam" id="PF07743">
    <property type="entry name" value="HSCB_C"/>
    <property type="match status" value="1"/>
</dbReference>
<dbReference type="InterPro" id="IPR004640">
    <property type="entry name" value="HscB"/>
</dbReference>
<dbReference type="GO" id="GO:0044571">
    <property type="term" value="P:[2Fe-2S] cluster assembly"/>
    <property type="evidence" value="ECO:0007669"/>
    <property type="project" value="InterPro"/>
</dbReference>
<dbReference type="CDD" id="cd06257">
    <property type="entry name" value="DnaJ"/>
    <property type="match status" value="1"/>
</dbReference>
<dbReference type="SUPFAM" id="SSF46565">
    <property type="entry name" value="Chaperone J-domain"/>
    <property type="match status" value="1"/>
</dbReference>
<organism evidence="6 7">
    <name type="scientific">Kluyveromyces lactis (strain ATCC 8585 / CBS 2359 / DSM 70799 / NBRC 1267 / NRRL Y-1140 / WM37)</name>
    <name type="common">Yeast</name>
    <name type="synonym">Candida sphaerica</name>
    <dbReference type="NCBI Taxonomy" id="284590"/>
    <lineage>
        <taxon>Eukaryota</taxon>
        <taxon>Fungi</taxon>
        <taxon>Dikarya</taxon>
        <taxon>Ascomycota</taxon>
        <taxon>Saccharomycotina</taxon>
        <taxon>Saccharomycetes</taxon>
        <taxon>Saccharomycetales</taxon>
        <taxon>Saccharomycetaceae</taxon>
        <taxon>Kluyveromyces</taxon>
    </lineage>
</organism>
<dbReference type="PANTHER" id="PTHR14021">
    <property type="entry name" value="IRON-SULFUR CLUSTER CO-CHAPERONE PROTEIN HSCB"/>
    <property type="match status" value="1"/>
</dbReference>
<sequence>MHRLLLRSYSNASSKTSKTLFQWFPKTFTSGKPQWEVDLKKLRKEYRQLQSEHHPDVITSTVDNVSSELNRAYKTLSKPLPRSQYILSLHGIDLTQDGEAQKVMSKDPQLLMLVLDVHEQLEDINSEEDLKQIEQENKQRLNECEQKLKKAHESQDWETAAMLTVELRYWSNLDNAIKEWEPGKPILLTH</sequence>
<dbReference type="PaxDb" id="284590-Q6CXX7"/>
<protein>
    <submittedName>
        <fullName evidence="6">KLLA0A04840p</fullName>
    </submittedName>
</protein>
<dbReference type="InParanoid" id="Q6CXX7"/>
<dbReference type="Gene3D" id="1.20.1280.20">
    <property type="entry name" value="HscB, C-terminal domain"/>
    <property type="match status" value="1"/>
</dbReference>
<dbReference type="GO" id="GO:0051087">
    <property type="term" value="F:protein-folding chaperone binding"/>
    <property type="evidence" value="ECO:0007669"/>
    <property type="project" value="InterPro"/>
</dbReference>
<feature type="domain" description="Co-chaperone HscB C-terminal oligomerisation" evidence="5">
    <location>
        <begin position="106"/>
        <end position="178"/>
    </location>
</feature>
<dbReference type="GO" id="GO:0051259">
    <property type="term" value="P:protein complex oligomerization"/>
    <property type="evidence" value="ECO:0007669"/>
    <property type="project" value="InterPro"/>
</dbReference>
<dbReference type="FunCoup" id="Q6CXX7">
    <property type="interactions" value="377"/>
</dbReference>
<evidence type="ECO:0000256" key="2">
    <source>
        <dbReference type="ARBA" id="ARBA00023186"/>
    </source>
</evidence>
<dbReference type="NCBIfam" id="TIGR00714">
    <property type="entry name" value="hscB"/>
    <property type="match status" value="1"/>
</dbReference>
<keyword evidence="3" id="KW-0175">Coiled coil</keyword>
<evidence type="ECO:0000256" key="3">
    <source>
        <dbReference type="SAM" id="Coils"/>
    </source>
</evidence>
<evidence type="ECO:0000256" key="1">
    <source>
        <dbReference type="ARBA" id="ARBA00010476"/>
    </source>
</evidence>
<evidence type="ECO:0000313" key="7">
    <source>
        <dbReference type="Proteomes" id="UP000000598"/>
    </source>
</evidence>
<name>Q6CXX7_KLULA</name>
<proteinExistence type="inferred from homology"/>
<dbReference type="InterPro" id="IPR009073">
    <property type="entry name" value="HscB_oligo_C"/>
</dbReference>
<reference evidence="6 7" key="1">
    <citation type="journal article" date="2004" name="Nature">
        <title>Genome evolution in yeasts.</title>
        <authorList>
            <consortium name="Genolevures"/>
            <person name="Dujon B."/>
            <person name="Sherman D."/>
            <person name="Fischer G."/>
            <person name="Durrens P."/>
            <person name="Casaregola S."/>
            <person name="Lafontaine I."/>
            <person name="de Montigny J."/>
            <person name="Marck C."/>
            <person name="Neuveglise C."/>
            <person name="Talla E."/>
            <person name="Goffard N."/>
            <person name="Frangeul L."/>
            <person name="Aigle M."/>
            <person name="Anthouard V."/>
            <person name="Babour A."/>
            <person name="Barbe V."/>
            <person name="Barnay S."/>
            <person name="Blanchin S."/>
            <person name="Beckerich J.M."/>
            <person name="Beyne E."/>
            <person name="Bleykasten C."/>
            <person name="Boisrame A."/>
            <person name="Boyer J."/>
            <person name="Cattolico L."/>
            <person name="Confanioleri F."/>
            <person name="de Daruvar A."/>
            <person name="Despons L."/>
            <person name="Fabre E."/>
            <person name="Fairhead C."/>
            <person name="Ferry-Dumazet H."/>
            <person name="Groppi A."/>
            <person name="Hantraye F."/>
            <person name="Hennequin C."/>
            <person name="Jauniaux N."/>
            <person name="Joyet P."/>
            <person name="Kachouri R."/>
            <person name="Kerrest A."/>
            <person name="Koszul R."/>
            <person name="Lemaire M."/>
            <person name="Lesur I."/>
            <person name="Ma L."/>
            <person name="Muller H."/>
            <person name="Nicaud J.M."/>
            <person name="Nikolski M."/>
            <person name="Oztas S."/>
            <person name="Ozier-Kalogeropoulos O."/>
            <person name="Pellenz S."/>
            <person name="Potier S."/>
            <person name="Richard G.F."/>
            <person name="Straub M.L."/>
            <person name="Suleau A."/>
            <person name="Swennene D."/>
            <person name="Tekaia F."/>
            <person name="Wesolowski-Louvel M."/>
            <person name="Westhof E."/>
            <person name="Wirth B."/>
            <person name="Zeniou-Meyer M."/>
            <person name="Zivanovic I."/>
            <person name="Bolotin-Fukuhara M."/>
            <person name="Thierry A."/>
            <person name="Bouchier C."/>
            <person name="Caudron B."/>
            <person name="Scarpelli C."/>
            <person name="Gaillardin C."/>
            <person name="Weissenbach J."/>
            <person name="Wincker P."/>
            <person name="Souciet J.L."/>
        </authorList>
    </citation>
    <scope>NUCLEOTIDE SEQUENCE [LARGE SCALE GENOMIC DNA]</scope>
    <source>
        <strain evidence="7">ATCC 8585 / CBS 2359 / DSM 70799 / NBRC 1267 / NRRL Y-1140 / WM37</strain>
    </source>
</reference>
<dbReference type="Gene3D" id="1.10.287.110">
    <property type="entry name" value="DnaJ domain"/>
    <property type="match status" value="1"/>
</dbReference>
<dbReference type="InterPro" id="IPR036869">
    <property type="entry name" value="J_dom_sf"/>
</dbReference>
<dbReference type="EMBL" id="CR382121">
    <property type="protein sequence ID" value="CAH02800.2"/>
    <property type="molecule type" value="Genomic_DNA"/>
</dbReference>
<dbReference type="InterPro" id="IPR001623">
    <property type="entry name" value="DnaJ_domain"/>
</dbReference>
<evidence type="ECO:0000259" key="5">
    <source>
        <dbReference type="Pfam" id="PF07743"/>
    </source>
</evidence>
<feature type="coiled-coil region" evidence="3">
    <location>
        <begin position="127"/>
        <end position="154"/>
    </location>
</feature>
<feature type="domain" description="J" evidence="4">
    <location>
        <begin position="38"/>
        <end position="85"/>
    </location>
</feature>
<gene>
    <name evidence="6" type="ORF">KLLA0_A04840g</name>
</gene>
<dbReference type="AlphaFoldDB" id="Q6CXX7"/>
<dbReference type="PANTHER" id="PTHR14021:SF15">
    <property type="entry name" value="IRON-SULFUR CLUSTER CO-CHAPERONE PROTEIN HSCB"/>
    <property type="match status" value="1"/>
</dbReference>
<dbReference type="GO" id="GO:0001671">
    <property type="term" value="F:ATPase activator activity"/>
    <property type="evidence" value="ECO:0007669"/>
    <property type="project" value="InterPro"/>
</dbReference>
<dbReference type="Proteomes" id="UP000000598">
    <property type="component" value="Chromosome A"/>
</dbReference>
<comment type="similarity">
    <text evidence="1">Belongs to the HscB family.</text>
</comment>
<evidence type="ECO:0000259" key="4">
    <source>
        <dbReference type="Pfam" id="PF00226"/>
    </source>
</evidence>
<dbReference type="STRING" id="284590.Q6CXX7"/>
<dbReference type="InterPro" id="IPR036386">
    <property type="entry name" value="HscB_C_sf"/>
</dbReference>
<keyword evidence="7" id="KW-1185">Reference proteome</keyword>
<dbReference type="eggNOG" id="KOG3192">
    <property type="taxonomic scope" value="Eukaryota"/>
</dbReference>
<keyword evidence="2" id="KW-0143">Chaperone</keyword>
<evidence type="ECO:0000313" key="6">
    <source>
        <dbReference type="EMBL" id="CAH02800.2"/>
    </source>
</evidence>